<accession>A0A8S1QW36</accession>
<sequence length="110" mass="12878">MVNQVQFSKRPQHLKELFKDQEHSQQVIGAPSYAQILQYPSAHSRQVGFEVPIQVEHELQFKHQVQTVGLTKVYQGLHAQHQVLSELHYIHPIKEQEEFTVDNQIHVQSF</sequence>
<dbReference type="EMBL" id="CAJJDN010000119">
    <property type="protein sequence ID" value="CAD8119054.1"/>
    <property type="molecule type" value="Genomic_DNA"/>
</dbReference>
<protein>
    <submittedName>
        <fullName evidence="1">Uncharacterized protein</fullName>
    </submittedName>
</protein>
<organism evidence="1 2">
    <name type="scientific">Paramecium sonneborni</name>
    <dbReference type="NCBI Taxonomy" id="65129"/>
    <lineage>
        <taxon>Eukaryota</taxon>
        <taxon>Sar</taxon>
        <taxon>Alveolata</taxon>
        <taxon>Ciliophora</taxon>
        <taxon>Intramacronucleata</taxon>
        <taxon>Oligohymenophorea</taxon>
        <taxon>Peniculida</taxon>
        <taxon>Parameciidae</taxon>
        <taxon>Paramecium</taxon>
    </lineage>
</organism>
<proteinExistence type="predicted"/>
<gene>
    <name evidence="1" type="ORF">PSON_ATCC_30995.1.T1190145</name>
</gene>
<evidence type="ECO:0000313" key="1">
    <source>
        <dbReference type="EMBL" id="CAD8119054.1"/>
    </source>
</evidence>
<dbReference type="AlphaFoldDB" id="A0A8S1QW36"/>
<keyword evidence="2" id="KW-1185">Reference proteome</keyword>
<reference evidence="1" key="1">
    <citation type="submission" date="2021-01" db="EMBL/GenBank/DDBJ databases">
        <authorList>
            <consortium name="Genoscope - CEA"/>
            <person name="William W."/>
        </authorList>
    </citation>
    <scope>NUCLEOTIDE SEQUENCE</scope>
</reference>
<comment type="caution">
    <text evidence="1">The sequence shown here is derived from an EMBL/GenBank/DDBJ whole genome shotgun (WGS) entry which is preliminary data.</text>
</comment>
<evidence type="ECO:0000313" key="2">
    <source>
        <dbReference type="Proteomes" id="UP000692954"/>
    </source>
</evidence>
<dbReference type="Proteomes" id="UP000692954">
    <property type="component" value="Unassembled WGS sequence"/>
</dbReference>
<name>A0A8S1QW36_9CILI</name>